<protein>
    <submittedName>
        <fullName evidence="3">Uncharacterized protein</fullName>
    </submittedName>
</protein>
<evidence type="ECO:0000256" key="2">
    <source>
        <dbReference type="SAM" id="Phobius"/>
    </source>
</evidence>
<comment type="caution">
    <text evidence="3">The sequence shown here is derived from an EMBL/GenBank/DDBJ whole genome shotgun (WGS) entry which is preliminary data.</text>
</comment>
<dbReference type="RefSeq" id="WP_099523204.1">
    <property type="nucleotide sequence ID" value="NZ_NIQU01000002.1"/>
</dbReference>
<feature type="compositionally biased region" description="Polar residues" evidence="1">
    <location>
        <begin position="93"/>
        <end position="105"/>
    </location>
</feature>
<sequence>MKADRDDAPEWLTSRPSKGSNLKVVLAGTIGTVVTLGALTLAGQAFMQNTVKDLAANSQPPKPKPVAEITRAEPAPRNDWDRIVEEQARRDAMSTQQPEQPTGSDSPAVKQTVFNDQNYTPRGADNVLSLRDTYKPAEPEKPADKVRVTVIKETKDSTCWPLKEGSIERRNCRLGVGLNYRE</sequence>
<name>A0A2G5FS32_9PSED</name>
<evidence type="ECO:0000313" key="3">
    <source>
        <dbReference type="EMBL" id="PIA70714.1"/>
    </source>
</evidence>
<dbReference type="AlphaFoldDB" id="A0A2G5FS32"/>
<organism evidence="3 4">
    <name type="scientific">Pseudomonas sediminis</name>
    <dbReference type="NCBI Taxonomy" id="1691904"/>
    <lineage>
        <taxon>Bacteria</taxon>
        <taxon>Pseudomonadati</taxon>
        <taxon>Pseudomonadota</taxon>
        <taxon>Gammaproteobacteria</taxon>
        <taxon>Pseudomonadales</taxon>
        <taxon>Pseudomonadaceae</taxon>
        <taxon>Pseudomonas</taxon>
    </lineage>
</organism>
<keyword evidence="2" id="KW-0812">Transmembrane</keyword>
<keyword evidence="2" id="KW-0472">Membrane</keyword>
<dbReference type="EMBL" id="NIQU01000002">
    <property type="protein sequence ID" value="PIA70714.1"/>
    <property type="molecule type" value="Genomic_DNA"/>
</dbReference>
<accession>A0A2G5FS32</accession>
<feature type="transmembrane region" description="Helical" evidence="2">
    <location>
        <begin position="24"/>
        <end position="47"/>
    </location>
</feature>
<gene>
    <name evidence="3" type="ORF">CDO35_06895</name>
</gene>
<feature type="compositionally biased region" description="Basic and acidic residues" evidence="1">
    <location>
        <begin position="70"/>
        <end position="92"/>
    </location>
</feature>
<feature type="region of interest" description="Disordered" evidence="1">
    <location>
        <begin position="54"/>
        <end position="141"/>
    </location>
</feature>
<reference evidence="4" key="1">
    <citation type="submission" date="2017-06" db="EMBL/GenBank/DDBJ databases">
        <authorList>
            <person name="Rastogi G."/>
            <person name="Vaishampayan P."/>
            <person name="Seuylemezian A."/>
        </authorList>
    </citation>
    <scope>NUCLEOTIDE SEQUENCE [LARGE SCALE GENOMIC DNA]</scope>
    <source>
        <strain evidence="4">PI11</strain>
    </source>
</reference>
<feature type="compositionally biased region" description="Basic and acidic residues" evidence="1">
    <location>
        <begin position="132"/>
        <end position="141"/>
    </location>
</feature>
<evidence type="ECO:0000313" key="4">
    <source>
        <dbReference type="Proteomes" id="UP000229504"/>
    </source>
</evidence>
<proteinExistence type="predicted"/>
<feature type="region of interest" description="Disordered" evidence="1">
    <location>
        <begin position="1"/>
        <end position="20"/>
    </location>
</feature>
<keyword evidence="2" id="KW-1133">Transmembrane helix</keyword>
<evidence type="ECO:0000256" key="1">
    <source>
        <dbReference type="SAM" id="MobiDB-lite"/>
    </source>
</evidence>
<dbReference type="Proteomes" id="UP000229504">
    <property type="component" value="Unassembled WGS sequence"/>
</dbReference>